<keyword evidence="2" id="KW-0812">Transmembrane</keyword>
<protein>
    <submittedName>
        <fullName evidence="5">N-acetyltransferase 8B</fullName>
    </submittedName>
</protein>
<feature type="transmembrane region" description="Helical" evidence="2">
    <location>
        <begin position="46"/>
        <end position="65"/>
    </location>
</feature>
<dbReference type="InterPro" id="IPR050769">
    <property type="entry name" value="NAT_camello-type"/>
</dbReference>
<dbReference type="GO" id="GO:0008080">
    <property type="term" value="F:N-acetyltransferase activity"/>
    <property type="evidence" value="ECO:0007669"/>
    <property type="project" value="InterPro"/>
</dbReference>
<dbReference type="PANTHER" id="PTHR13947:SF48">
    <property type="entry name" value="N-ACETYLTRANSFERASE 8-RELATED"/>
    <property type="match status" value="1"/>
</dbReference>
<dbReference type="InterPro" id="IPR000182">
    <property type="entry name" value="GNAT_dom"/>
</dbReference>
<evidence type="ECO:0000313" key="5">
    <source>
        <dbReference type="RefSeq" id="XP_007523763.2"/>
    </source>
</evidence>
<dbReference type="FunCoup" id="A0A1S2ZSB1">
    <property type="interactions" value="18"/>
</dbReference>
<accession>A0A1S2ZSB1</accession>
<dbReference type="GeneID" id="103114076"/>
<dbReference type="Pfam" id="PF00583">
    <property type="entry name" value="Acetyltransf_1"/>
    <property type="match status" value="1"/>
</dbReference>
<dbReference type="Gene3D" id="3.40.630.30">
    <property type="match status" value="1"/>
</dbReference>
<dbReference type="STRING" id="9365.ENSEEUP00000000898"/>
<dbReference type="InParanoid" id="A0A1S2ZSB1"/>
<evidence type="ECO:0000313" key="4">
    <source>
        <dbReference type="Proteomes" id="UP001652624"/>
    </source>
</evidence>
<proteinExistence type="predicted"/>
<dbReference type="CDD" id="cd04301">
    <property type="entry name" value="NAT_SF"/>
    <property type="match status" value="1"/>
</dbReference>
<feature type="domain" description="N-acetyltransferase" evidence="3">
    <location>
        <begin position="69"/>
        <end position="223"/>
    </location>
</feature>
<keyword evidence="1" id="KW-0808">Transferase</keyword>
<dbReference type="SUPFAM" id="SSF55729">
    <property type="entry name" value="Acyl-CoA N-acyltransferases (Nat)"/>
    <property type="match status" value="1"/>
</dbReference>
<reference evidence="5" key="1">
    <citation type="submission" date="2025-08" db="UniProtKB">
        <authorList>
            <consortium name="RefSeq"/>
        </authorList>
    </citation>
    <scope>IDENTIFICATION</scope>
</reference>
<dbReference type="OrthoDB" id="41532at2759"/>
<dbReference type="Proteomes" id="UP001652624">
    <property type="component" value="Chromosome 3"/>
</dbReference>
<sequence length="237" mass="26637">MPSMAPYHIRKYQERDDECVRDLYSKGMAEHVPTAFCHILKLPRTLVLLLGAPVTVLLLTGSWLLPLLVTLTVLTALLFVAKYPWMNLVAVAFNTDMSDITKNYFSERGSCFWVAESEGQVVGMVGALPMKDPALREKTLELLHLCVSSQHRGQGIAKALIRTVLQFGQDQGYSAVVLDTSVLQQSALGLYQSMGFQKKGRFFFSFSMRLAAIDSVLFQYRIPSVQDSKLLRQRKDL</sequence>
<name>A0A1S2ZSB1_ERIEU</name>
<dbReference type="eggNOG" id="KOG3139">
    <property type="taxonomic scope" value="Eukaryota"/>
</dbReference>
<evidence type="ECO:0000259" key="3">
    <source>
        <dbReference type="PROSITE" id="PS51186"/>
    </source>
</evidence>
<feature type="transmembrane region" description="Helical" evidence="2">
    <location>
        <begin position="71"/>
        <end position="93"/>
    </location>
</feature>
<dbReference type="PROSITE" id="PS51186">
    <property type="entry name" value="GNAT"/>
    <property type="match status" value="1"/>
</dbReference>
<dbReference type="InterPro" id="IPR016181">
    <property type="entry name" value="Acyl_CoA_acyltransferase"/>
</dbReference>
<organism evidence="4 5">
    <name type="scientific">Erinaceus europaeus</name>
    <name type="common">Western European hedgehog</name>
    <dbReference type="NCBI Taxonomy" id="9365"/>
    <lineage>
        <taxon>Eukaryota</taxon>
        <taxon>Metazoa</taxon>
        <taxon>Chordata</taxon>
        <taxon>Craniata</taxon>
        <taxon>Vertebrata</taxon>
        <taxon>Euteleostomi</taxon>
        <taxon>Mammalia</taxon>
        <taxon>Eutheria</taxon>
        <taxon>Laurasiatheria</taxon>
        <taxon>Eulipotyphla</taxon>
        <taxon>Erinaceidae</taxon>
        <taxon>Erinaceinae</taxon>
        <taxon>Erinaceus</taxon>
    </lineage>
</organism>
<gene>
    <name evidence="5" type="primary">LOC103114076</name>
</gene>
<evidence type="ECO:0000256" key="2">
    <source>
        <dbReference type="SAM" id="Phobius"/>
    </source>
</evidence>
<keyword evidence="2" id="KW-1133">Transmembrane helix</keyword>
<evidence type="ECO:0000256" key="1">
    <source>
        <dbReference type="ARBA" id="ARBA00022679"/>
    </source>
</evidence>
<keyword evidence="2" id="KW-0472">Membrane</keyword>
<keyword evidence="4" id="KW-1185">Reference proteome</keyword>
<dbReference type="RefSeq" id="XP_007523763.2">
    <property type="nucleotide sequence ID" value="XM_007523701.2"/>
</dbReference>
<dbReference type="PANTHER" id="PTHR13947">
    <property type="entry name" value="GNAT FAMILY N-ACETYLTRANSFERASE"/>
    <property type="match status" value="1"/>
</dbReference>
<dbReference type="AlphaFoldDB" id="A0A1S2ZSB1"/>